<sequence>MDTYNLPPMFSSALSPQSGALADDEAHRNHWIFDPFALFLIIMYLVAGTLSFFQLLAIYTSNHRLKTFQTGLLSLTMFMSFLRLVFWAKTMYTSEWDKPPTLFLFLFPNVLQFACFSLLAMYYVSVVHKPDWKKFYRKRYTYAYFATNVVLVGIIIGLCVGYSQQLDKWYLAYLGALDVLLGIMLVIYSFKFDRCLTYQKQLLPRSRNTFKIMNLGLVVIFFCRAIYAFLNSAGKLPSRQSVLDFNGDHNPVFWGVSMFFFITECFPLLTLVGLIWRVPKKQARSFSGTNSQYRHLQRGSTGPSSSSQRKDTFEEMSEAGGSDLDPNFSPAPSLSQKVNLSEPLLDDNVFSDMGRYDSPPHNPDHLLGGSHTSASEKFIVGSNTSSNDQRTFGNIQASFGSDTISPYDILTNYTNRRQTSRRSTASPGNRRNSNNLSTSAPRDLGPIDGKGEIVRPSSLGGGAFAGRTSATPSDTIQE</sequence>
<evidence type="ECO:0000256" key="2">
    <source>
        <dbReference type="SAM" id="Phobius"/>
    </source>
</evidence>
<feature type="region of interest" description="Disordered" evidence="1">
    <location>
        <begin position="350"/>
        <end position="371"/>
    </location>
</feature>
<reference evidence="4" key="1">
    <citation type="journal article" date="2023" name="Commun. Biol.">
        <title>Genome analysis of Parmales, the sister group of diatoms, reveals the evolutionary specialization of diatoms from phago-mixotrophs to photoautotrophs.</title>
        <authorList>
            <person name="Ban H."/>
            <person name="Sato S."/>
            <person name="Yoshikawa S."/>
            <person name="Yamada K."/>
            <person name="Nakamura Y."/>
            <person name="Ichinomiya M."/>
            <person name="Sato N."/>
            <person name="Blanc-Mathieu R."/>
            <person name="Endo H."/>
            <person name="Kuwata A."/>
            <person name="Ogata H."/>
        </authorList>
    </citation>
    <scope>NUCLEOTIDE SEQUENCE [LARGE SCALE GENOMIC DNA]</scope>
    <source>
        <strain evidence="4">NIES 3701</strain>
    </source>
</reference>
<gene>
    <name evidence="3" type="ORF">TrST_g7845</name>
</gene>
<dbReference type="Proteomes" id="UP001165085">
    <property type="component" value="Unassembled WGS sequence"/>
</dbReference>
<feature type="compositionally biased region" description="Polar residues" evidence="1">
    <location>
        <begin position="468"/>
        <end position="478"/>
    </location>
</feature>
<feature type="transmembrane region" description="Helical" evidence="2">
    <location>
        <begin position="71"/>
        <end position="90"/>
    </location>
</feature>
<feature type="region of interest" description="Disordered" evidence="1">
    <location>
        <begin position="413"/>
        <end position="478"/>
    </location>
</feature>
<feature type="transmembrane region" description="Helical" evidence="2">
    <location>
        <begin position="252"/>
        <end position="276"/>
    </location>
</feature>
<dbReference type="AlphaFoldDB" id="A0A9W7EGG9"/>
<protein>
    <recommendedName>
        <fullName evidence="5">THH1/TOM1/TOM3 domain-containing protein</fullName>
    </recommendedName>
</protein>
<feature type="region of interest" description="Disordered" evidence="1">
    <location>
        <begin position="289"/>
        <end position="337"/>
    </location>
</feature>
<organism evidence="3 4">
    <name type="scientific">Triparma strigata</name>
    <dbReference type="NCBI Taxonomy" id="1606541"/>
    <lineage>
        <taxon>Eukaryota</taxon>
        <taxon>Sar</taxon>
        <taxon>Stramenopiles</taxon>
        <taxon>Ochrophyta</taxon>
        <taxon>Bolidophyceae</taxon>
        <taxon>Parmales</taxon>
        <taxon>Triparmaceae</taxon>
        <taxon>Triparma</taxon>
    </lineage>
</organism>
<feature type="compositionally biased region" description="Polar residues" evidence="1">
    <location>
        <begin position="413"/>
        <end position="440"/>
    </location>
</feature>
<name>A0A9W7EGG9_9STRA</name>
<keyword evidence="4" id="KW-1185">Reference proteome</keyword>
<feature type="transmembrane region" description="Helical" evidence="2">
    <location>
        <begin position="102"/>
        <end position="124"/>
    </location>
</feature>
<proteinExistence type="predicted"/>
<dbReference type="OrthoDB" id="192544at2759"/>
<feature type="transmembrane region" description="Helical" evidence="2">
    <location>
        <begin position="212"/>
        <end position="232"/>
    </location>
</feature>
<evidence type="ECO:0000313" key="3">
    <source>
        <dbReference type="EMBL" id="GMH77973.1"/>
    </source>
</evidence>
<feature type="transmembrane region" description="Helical" evidence="2">
    <location>
        <begin position="170"/>
        <end position="191"/>
    </location>
</feature>
<dbReference type="EMBL" id="BRXY01000215">
    <property type="protein sequence ID" value="GMH77973.1"/>
    <property type="molecule type" value="Genomic_DNA"/>
</dbReference>
<evidence type="ECO:0000313" key="4">
    <source>
        <dbReference type="Proteomes" id="UP001165085"/>
    </source>
</evidence>
<evidence type="ECO:0008006" key="5">
    <source>
        <dbReference type="Google" id="ProtNLM"/>
    </source>
</evidence>
<feature type="transmembrane region" description="Helical" evidence="2">
    <location>
        <begin position="36"/>
        <end position="59"/>
    </location>
</feature>
<feature type="transmembrane region" description="Helical" evidence="2">
    <location>
        <begin position="145"/>
        <end position="164"/>
    </location>
</feature>
<keyword evidence="2" id="KW-1133">Transmembrane helix</keyword>
<keyword evidence="2" id="KW-0472">Membrane</keyword>
<keyword evidence="2" id="KW-0812">Transmembrane</keyword>
<accession>A0A9W7EGG9</accession>
<evidence type="ECO:0000256" key="1">
    <source>
        <dbReference type="SAM" id="MobiDB-lite"/>
    </source>
</evidence>
<comment type="caution">
    <text evidence="3">The sequence shown here is derived from an EMBL/GenBank/DDBJ whole genome shotgun (WGS) entry which is preliminary data.</text>
</comment>
<feature type="compositionally biased region" description="Polar residues" evidence="1">
    <location>
        <begin position="289"/>
        <end position="307"/>
    </location>
</feature>